<feature type="compositionally biased region" description="Basic and acidic residues" evidence="1">
    <location>
        <begin position="144"/>
        <end position="159"/>
    </location>
</feature>
<feature type="compositionally biased region" description="Polar residues" evidence="1">
    <location>
        <begin position="97"/>
        <end position="110"/>
    </location>
</feature>
<keyword evidence="3" id="KW-1185">Reference proteome</keyword>
<accession>A0A6A4LMY2</accession>
<dbReference type="Proteomes" id="UP000428333">
    <property type="component" value="Linkage Group LG04"/>
</dbReference>
<dbReference type="PANTHER" id="PTHR35489:SF2">
    <property type="entry name" value="TITAN9"/>
    <property type="match status" value="1"/>
</dbReference>
<dbReference type="OrthoDB" id="759501at2759"/>
<evidence type="ECO:0000313" key="2">
    <source>
        <dbReference type="EMBL" id="KAE9462206.1"/>
    </source>
</evidence>
<protein>
    <submittedName>
        <fullName evidence="2">Uncharacterized protein</fullName>
    </submittedName>
</protein>
<sequence length="214" mass="24021">MDKLNHDQEVKFMKYVTAADELIEHLRNENRRLHEQTNNLRSEAASIRSSTDEQKAEYQKLLKEEKQKNNQLSEEIERLRYLQLEGLCCSAREGNTENGQLNMSGRSQVGSGILNGSDVNVTRKRSRHYGTSADITVAPYSSDQLEHAPGRESASDLSKKTLSRGTDSVVDQPECESASDLSKKTLSGGTDSVVDQLLRLLLHPSVRFIYPVVK</sequence>
<feature type="region of interest" description="Disordered" evidence="1">
    <location>
        <begin position="97"/>
        <end position="188"/>
    </location>
</feature>
<gene>
    <name evidence="2" type="ORF">C3L33_05893</name>
</gene>
<dbReference type="GO" id="GO:0003006">
    <property type="term" value="P:developmental process involved in reproduction"/>
    <property type="evidence" value="ECO:0007669"/>
    <property type="project" value="TreeGrafter"/>
</dbReference>
<comment type="caution">
    <text evidence="2">The sequence shown here is derived from an EMBL/GenBank/DDBJ whole genome shotgun (WGS) entry which is preliminary data.</text>
</comment>
<proteinExistence type="predicted"/>
<organism evidence="2 3">
    <name type="scientific">Rhododendron williamsianum</name>
    <dbReference type="NCBI Taxonomy" id="262921"/>
    <lineage>
        <taxon>Eukaryota</taxon>
        <taxon>Viridiplantae</taxon>
        <taxon>Streptophyta</taxon>
        <taxon>Embryophyta</taxon>
        <taxon>Tracheophyta</taxon>
        <taxon>Spermatophyta</taxon>
        <taxon>Magnoliopsida</taxon>
        <taxon>eudicotyledons</taxon>
        <taxon>Gunneridae</taxon>
        <taxon>Pentapetalae</taxon>
        <taxon>asterids</taxon>
        <taxon>Ericales</taxon>
        <taxon>Ericaceae</taxon>
        <taxon>Ericoideae</taxon>
        <taxon>Rhodoreae</taxon>
        <taxon>Rhododendron</taxon>
    </lineage>
</organism>
<feature type="non-terminal residue" evidence="2">
    <location>
        <position position="1"/>
    </location>
</feature>
<dbReference type="EMBL" id="QEFC01000913">
    <property type="protein sequence ID" value="KAE9462206.1"/>
    <property type="molecule type" value="Genomic_DNA"/>
</dbReference>
<feature type="region of interest" description="Disordered" evidence="1">
    <location>
        <begin position="33"/>
        <end position="52"/>
    </location>
</feature>
<reference evidence="2 3" key="1">
    <citation type="journal article" date="2019" name="Genome Biol. Evol.">
        <title>The Rhododendron genome and chromosomal organization provide insight into shared whole-genome duplications across the heath family (Ericaceae).</title>
        <authorList>
            <person name="Soza V.L."/>
            <person name="Lindsley D."/>
            <person name="Waalkes A."/>
            <person name="Ramage E."/>
            <person name="Patwardhan R.P."/>
            <person name="Burton J.N."/>
            <person name="Adey A."/>
            <person name="Kumar A."/>
            <person name="Qiu R."/>
            <person name="Shendure J."/>
            <person name="Hall B."/>
        </authorList>
    </citation>
    <scope>NUCLEOTIDE SEQUENCE [LARGE SCALE GENOMIC DNA]</scope>
    <source>
        <strain evidence="2">RSF 1966-606</strain>
    </source>
</reference>
<dbReference type="AlphaFoldDB" id="A0A6A4LMY2"/>
<name>A0A6A4LMY2_9ERIC</name>
<evidence type="ECO:0000313" key="3">
    <source>
        <dbReference type="Proteomes" id="UP000428333"/>
    </source>
</evidence>
<dbReference type="PANTHER" id="PTHR35489">
    <property type="entry name" value="TITAN9"/>
    <property type="match status" value="1"/>
</dbReference>
<evidence type="ECO:0000256" key="1">
    <source>
        <dbReference type="SAM" id="MobiDB-lite"/>
    </source>
</evidence>